<accession>A0ACC1HHE6</accession>
<evidence type="ECO:0000313" key="2">
    <source>
        <dbReference type="Proteomes" id="UP001145114"/>
    </source>
</evidence>
<reference evidence="1" key="1">
    <citation type="submission" date="2022-06" db="EMBL/GenBank/DDBJ databases">
        <title>Phylogenomic reconstructions and comparative analyses of Kickxellomycotina fungi.</title>
        <authorList>
            <person name="Reynolds N.K."/>
            <person name="Stajich J.E."/>
            <person name="Barry K."/>
            <person name="Grigoriev I.V."/>
            <person name="Crous P."/>
            <person name="Smith M.E."/>
        </authorList>
    </citation>
    <scope>NUCLEOTIDE SEQUENCE</scope>
    <source>
        <strain evidence="1">RSA 2271</strain>
    </source>
</reference>
<proteinExistence type="predicted"/>
<keyword evidence="2" id="KW-1185">Reference proteome</keyword>
<comment type="caution">
    <text evidence="1">The sequence shown here is derived from an EMBL/GenBank/DDBJ whole genome shotgun (WGS) entry which is preliminary data.</text>
</comment>
<dbReference type="Proteomes" id="UP001145114">
    <property type="component" value="Unassembled WGS sequence"/>
</dbReference>
<evidence type="ECO:0000313" key="1">
    <source>
        <dbReference type="EMBL" id="KAJ1673744.1"/>
    </source>
</evidence>
<organism evidence="1 2">
    <name type="scientific">Spiromyces aspiralis</name>
    <dbReference type="NCBI Taxonomy" id="68401"/>
    <lineage>
        <taxon>Eukaryota</taxon>
        <taxon>Fungi</taxon>
        <taxon>Fungi incertae sedis</taxon>
        <taxon>Zoopagomycota</taxon>
        <taxon>Kickxellomycotina</taxon>
        <taxon>Kickxellomycetes</taxon>
        <taxon>Kickxellales</taxon>
        <taxon>Kickxellaceae</taxon>
        <taxon>Spiromyces</taxon>
    </lineage>
</organism>
<dbReference type="EMBL" id="JAMZIH010006617">
    <property type="protein sequence ID" value="KAJ1673744.1"/>
    <property type="molecule type" value="Genomic_DNA"/>
</dbReference>
<name>A0ACC1HHE6_9FUNG</name>
<protein>
    <submittedName>
        <fullName evidence="1">Uncharacterized protein</fullName>
    </submittedName>
</protein>
<sequence length="382" mass="41650">MLGGPIAAVFAAKCQHLDITVVDRDKQRIRQWNALEPPIHEPEIREILERHLGRNLRFTTDFDQAIARADMIFIAVNTPPKPVSSGSPYQDIDTSFVEQCVYDILSATRNTSGHKTIVQKSTVPCRTAQRIREIIDSSGVSLGAVRFDVLSNPEFLSEGTSIHNLSHPDRVLIGCDKTSSGLKAQEALAQLYANWVPKEKIITTDLWSSELAKLASNAMLAQRISTINSLSAVCEKLGSDVVDIAKACGADRRIGASYLNASIGFGGSCLEKDIMSLIWLCHGLDLPEVAEYWTQVLNINSYQGRRCTQMVADVLGGCISDKKLACLGYSFKKNTGDVRNSPAIAICGRLVEWGASLAIYDPMADPNEVMASLARYGSASGE</sequence>
<gene>
    <name evidence="1" type="ORF">EV182_004647</name>
</gene>